<dbReference type="AlphaFoldDB" id="G5IE84"/>
<dbReference type="PANTHER" id="PTHR37820">
    <property type="entry name" value="CELL DIVISION PROTEIN DIVIB"/>
    <property type="match status" value="1"/>
</dbReference>
<dbReference type="Pfam" id="PF03799">
    <property type="entry name" value="FtsQ_DivIB_C"/>
    <property type="match status" value="1"/>
</dbReference>
<dbReference type="PATRIC" id="fig|742737.3.peg.1836"/>
<accession>G5IE84</accession>
<dbReference type="OrthoDB" id="1748794at2"/>
<comment type="caution">
    <text evidence="8">The sequence shown here is derived from an EMBL/GenBank/DDBJ whole genome shotgun (WGS) entry which is preliminary data.</text>
</comment>
<dbReference type="InterPro" id="IPR050487">
    <property type="entry name" value="FtsQ_DivIB"/>
</dbReference>
<protein>
    <recommendedName>
        <fullName evidence="7">Cell division protein FtsQ/DivIB C-terminal domain-containing protein</fullName>
    </recommendedName>
</protein>
<dbReference type="EMBL" id="ADLN01000032">
    <property type="protein sequence ID" value="EHI60224.1"/>
    <property type="molecule type" value="Genomic_DNA"/>
</dbReference>
<gene>
    <name evidence="8" type="ORF">HMPREF9473_01811</name>
</gene>
<evidence type="ECO:0000259" key="7">
    <source>
        <dbReference type="Pfam" id="PF03799"/>
    </source>
</evidence>
<evidence type="ECO:0000256" key="5">
    <source>
        <dbReference type="ARBA" id="ARBA00023306"/>
    </source>
</evidence>
<evidence type="ECO:0000313" key="9">
    <source>
        <dbReference type="Proteomes" id="UP000005384"/>
    </source>
</evidence>
<evidence type="ECO:0000256" key="1">
    <source>
        <dbReference type="ARBA" id="ARBA00022475"/>
    </source>
</evidence>
<evidence type="ECO:0000256" key="6">
    <source>
        <dbReference type="SAM" id="Phobius"/>
    </source>
</evidence>
<keyword evidence="4 6" id="KW-1133">Transmembrane helix</keyword>
<feature type="transmembrane region" description="Helical" evidence="6">
    <location>
        <begin position="12"/>
        <end position="30"/>
    </location>
</feature>
<dbReference type="HOGENOM" id="CLU_063194_0_0_9"/>
<dbReference type="RefSeq" id="WP_006779792.1">
    <property type="nucleotide sequence ID" value="NZ_CP040506.1"/>
</dbReference>
<organism evidence="8 9">
    <name type="scientific">Hungatella hathewayi WAL-18680</name>
    <dbReference type="NCBI Taxonomy" id="742737"/>
    <lineage>
        <taxon>Bacteria</taxon>
        <taxon>Bacillati</taxon>
        <taxon>Bacillota</taxon>
        <taxon>Clostridia</taxon>
        <taxon>Lachnospirales</taxon>
        <taxon>Lachnospiraceae</taxon>
        <taxon>Hungatella</taxon>
    </lineage>
</organism>
<keyword evidence="2" id="KW-0132">Cell division</keyword>
<evidence type="ECO:0000256" key="3">
    <source>
        <dbReference type="ARBA" id="ARBA00022692"/>
    </source>
</evidence>
<name>G5IE84_9FIRM</name>
<feature type="domain" description="Cell division protein FtsQ/DivIB C-terminal" evidence="7">
    <location>
        <begin position="109"/>
        <end position="215"/>
    </location>
</feature>
<keyword evidence="9" id="KW-1185">Reference proteome</keyword>
<dbReference type="InterPro" id="IPR005548">
    <property type="entry name" value="Cell_div_FtsQ/DivIB_C"/>
</dbReference>
<keyword evidence="6" id="KW-0472">Membrane</keyword>
<keyword evidence="1" id="KW-1003">Cell membrane</keyword>
<dbReference type="GO" id="GO:0051301">
    <property type="term" value="P:cell division"/>
    <property type="evidence" value="ECO:0007669"/>
    <property type="project" value="UniProtKB-KW"/>
</dbReference>
<keyword evidence="5" id="KW-0131">Cell cycle</keyword>
<evidence type="ECO:0000256" key="2">
    <source>
        <dbReference type="ARBA" id="ARBA00022618"/>
    </source>
</evidence>
<keyword evidence="3 6" id="KW-0812">Transmembrane</keyword>
<proteinExistence type="predicted"/>
<sequence length="245" mass="27822">MIKTSGKRPHTKLWIAAAVLLVAGILFFSINVKTVRVTGTTRYTEEEMTAMLFGSRFDYNSIYCYVKDRFMKHQQIPFVEDYKLVFQGPTKVEVIVYEKSVVGYVSYMGSYMYFDKDGIIVESANEKLDDIPMIEGLHFGHIVLHKPLPVDSSSIFEEILNLTQILSVYQLQVDKIQYNSMGEVTLYMGEIEVVLGDSSGINGKVSELSDMLPKLEGLAGTLYLDTYVESNGNMAYTFKKKLQNY</sequence>
<reference evidence="8 9" key="1">
    <citation type="submission" date="2011-08" db="EMBL/GenBank/DDBJ databases">
        <title>The Genome Sequence of Clostridium hathewayi WAL-18680.</title>
        <authorList>
            <consortium name="The Broad Institute Genome Sequencing Platform"/>
            <person name="Earl A."/>
            <person name="Ward D."/>
            <person name="Feldgarden M."/>
            <person name="Gevers D."/>
            <person name="Finegold S.M."/>
            <person name="Summanen P.H."/>
            <person name="Molitoris D.R."/>
            <person name="Song M."/>
            <person name="Daigneault M."/>
            <person name="Allen-Vercoe E."/>
            <person name="Young S.K."/>
            <person name="Zeng Q."/>
            <person name="Gargeya S."/>
            <person name="Fitzgerald M."/>
            <person name="Haas B."/>
            <person name="Abouelleil A."/>
            <person name="Alvarado L."/>
            <person name="Arachchi H.M."/>
            <person name="Berlin A."/>
            <person name="Brown A."/>
            <person name="Chapman S.B."/>
            <person name="Chen Z."/>
            <person name="Dunbar C."/>
            <person name="Freedman E."/>
            <person name="Gearin G."/>
            <person name="Gellesch M."/>
            <person name="Goldberg J."/>
            <person name="Griggs A."/>
            <person name="Gujja S."/>
            <person name="Heiman D."/>
            <person name="Howarth C."/>
            <person name="Larson L."/>
            <person name="Lui A."/>
            <person name="MacDonald P.J.P."/>
            <person name="Montmayeur A."/>
            <person name="Murphy C."/>
            <person name="Neiman D."/>
            <person name="Pearson M."/>
            <person name="Priest M."/>
            <person name="Roberts A."/>
            <person name="Saif S."/>
            <person name="Shea T."/>
            <person name="Shenoy N."/>
            <person name="Sisk P."/>
            <person name="Stolte C."/>
            <person name="Sykes S."/>
            <person name="Wortman J."/>
            <person name="Nusbaum C."/>
            <person name="Birren B."/>
        </authorList>
    </citation>
    <scope>NUCLEOTIDE SEQUENCE [LARGE SCALE GENOMIC DNA]</scope>
    <source>
        <strain evidence="8 9">WAL-18680</strain>
    </source>
</reference>
<dbReference type="Proteomes" id="UP000005384">
    <property type="component" value="Unassembled WGS sequence"/>
</dbReference>
<evidence type="ECO:0000256" key="4">
    <source>
        <dbReference type="ARBA" id="ARBA00022989"/>
    </source>
</evidence>
<evidence type="ECO:0000313" key="8">
    <source>
        <dbReference type="EMBL" id="EHI60224.1"/>
    </source>
</evidence>
<dbReference type="PANTHER" id="PTHR37820:SF1">
    <property type="entry name" value="CELL DIVISION PROTEIN FTSQ"/>
    <property type="match status" value="1"/>
</dbReference>
<dbReference type="GO" id="GO:0005886">
    <property type="term" value="C:plasma membrane"/>
    <property type="evidence" value="ECO:0007669"/>
    <property type="project" value="TreeGrafter"/>
</dbReference>